<reference evidence="1 2" key="1">
    <citation type="journal article" date="2016" name="Nat. Commun.">
        <title>Thousands of microbial genomes shed light on interconnected biogeochemical processes in an aquifer system.</title>
        <authorList>
            <person name="Anantharaman K."/>
            <person name="Brown C.T."/>
            <person name="Hug L.A."/>
            <person name="Sharon I."/>
            <person name="Castelle C.J."/>
            <person name="Probst A.J."/>
            <person name="Thomas B.C."/>
            <person name="Singh A."/>
            <person name="Wilkins M.J."/>
            <person name="Karaoz U."/>
            <person name="Brodie E.L."/>
            <person name="Williams K.H."/>
            <person name="Hubbard S.S."/>
            <person name="Banfield J.F."/>
        </authorList>
    </citation>
    <scope>NUCLEOTIDE SEQUENCE [LARGE SCALE GENOMIC DNA]</scope>
</reference>
<sequence>MINNLQQLKKYFFVLKEPVIGFGNTAFTRTGPAFLLPNYKIICIKETSDTEAIRQRCQVISLEKDLNCGPLKRHNTSAILHELQVQAYLKKLKGFWALVYRSSGRIEQTLKELSDDLLVNSSLVASPFEDKKEFRRLAVQAGLSILPGETIWIDSLDQDKYDMLQRQYGERLVFQLTDYKVGGGIGTVFIDHKNDFREFLEFVARRRKRGKKLAWVNVTPLVEGISASITGMITHKGVLAGPLQLQLIDVPEVTAFYGRNGVFCGHDWQTQRFDIFFQKQAEELVTKLGIFMAKKSYKGIFGLDVVVDEKKGRVIPIECNARYTGAFPAYSMLQTEADEPNFDLFQLAEFMGIAYDFDFNQVQHQYRKSKVGSQLILHNQTRKWIRINGHLKAGVYEFKQGRLNWLRPGFAMQDIKDKEKEFVLTDGIVNCGQVFKPGERMGRLMFKRSIAQNHHQIKENEKEIVKAIYQGYQIEEIENQEN</sequence>
<evidence type="ECO:0008006" key="3">
    <source>
        <dbReference type="Google" id="ProtNLM"/>
    </source>
</evidence>
<evidence type="ECO:0000313" key="1">
    <source>
        <dbReference type="EMBL" id="OGD62942.1"/>
    </source>
</evidence>
<name>A0A1F5E6B9_9BACT</name>
<organism evidence="1 2">
    <name type="scientific">Candidatus Beckwithbacteria bacterium RBG_13_42_9</name>
    <dbReference type="NCBI Taxonomy" id="1797457"/>
    <lineage>
        <taxon>Bacteria</taxon>
        <taxon>Candidatus Beckwithiibacteriota</taxon>
    </lineage>
</organism>
<gene>
    <name evidence="1" type="ORF">A2160_04215</name>
</gene>
<dbReference type="SUPFAM" id="SSF56059">
    <property type="entry name" value="Glutathione synthetase ATP-binding domain-like"/>
    <property type="match status" value="1"/>
</dbReference>
<dbReference type="EMBL" id="MEZK01000014">
    <property type="protein sequence ID" value="OGD62942.1"/>
    <property type="molecule type" value="Genomic_DNA"/>
</dbReference>
<dbReference type="Gene3D" id="3.30.470.20">
    <property type="entry name" value="ATP-grasp fold, B domain"/>
    <property type="match status" value="1"/>
</dbReference>
<protein>
    <recommendedName>
        <fullName evidence="3">ATP-grasp domain-containing protein</fullName>
    </recommendedName>
</protein>
<dbReference type="AlphaFoldDB" id="A0A1F5E6B9"/>
<comment type="caution">
    <text evidence="1">The sequence shown here is derived from an EMBL/GenBank/DDBJ whole genome shotgun (WGS) entry which is preliminary data.</text>
</comment>
<proteinExistence type="predicted"/>
<evidence type="ECO:0000313" key="2">
    <source>
        <dbReference type="Proteomes" id="UP000177006"/>
    </source>
</evidence>
<dbReference type="STRING" id="1797457.A2160_04215"/>
<accession>A0A1F5E6B9</accession>
<dbReference type="Proteomes" id="UP000177006">
    <property type="component" value="Unassembled WGS sequence"/>
</dbReference>